<dbReference type="InterPro" id="IPR001261">
    <property type="entry name" value="ArgE/DapE_CS"/>
</dbReference>
<comment type="catalytic activity">
    <reaction evidence="14 15">
        <text>N-succinyl-(2S,6S)-2,6-diaminopimelate + H2O = (2S,6S)-2,6-diaminopimelate + succinate</text>
        <dbReference type="Rhea" id="RHEA:22608"/>
        <dbReference type="ChEBI" id="CHEBI:15377"/>
        <dbReference type="ChEBI" id="CHEBI:30031"/>
        <dbReference type="ChEBI" id="CHEBI:57609"/>
        <dbReference type="ChEBI" id="CHEBI:58087"/>
        <dbReference type="EC" id="3.5.1.18"/>
    </reaction>
</comment>
<dbReference type="GO" id="GO:0019877">
    <property type="term" value="P:diaminopimelate biosynthetic process"/>
    <property type="evidence" value="ECO:0007669"/>
    <property type="project" value="UniProtKB-UniRule"/>
</dbReference>
<keyword evidence="10 15" id="KW-0220">Diaminopimelate biosynthesis</keyword>
<dbReference type="GO" id="GO:0008777">
    <property type="term" value="F:acetylornithine deacetylase activity"/>
    <property type="evidence" value="ECO:0007669"/>
    <property type="project" value="TreeGrafter"/>
</dbReference>
<dbReference type="EMBL" id="CP053015">
    <property type="protein sequence ID" value="QJQ33420.1"/>
    <property type="molecule type" value="Genomic_DNA"/>
</dbReference>
<dbReference type="NCBIfam" id="TIGR01246">
    <property type="entry name" value="dapE_proteo"/>
    <property type="match status" value="1"/>
</dbReference>
<dbReference type="HAMAP" id="MF_01690">
    <property type="entry name" value="DapE"/>
    <property type="match status" value="1"/>
</dbReference>
<feature type="active site" description="Proton acceptor" evidence="15">
    <location>
        <position position="137"/>
    </location>
</feature>
<protein>
    <recommendedName>
        <fullName evidence="5 15">Succinyl-diaminopimelate desuccinylase</fullName>
        <shortName evidence="15">SDAP desuccinylase</shortName>
        <ecNumber evidence="4 15">3.5.1.18</ecNumber>
    </recommendedName>
    <alternativeName>
        <fullName evidence="13 15">N-succinyl-LL-2,6-diaminoheptanedioate amidohydrolase</fullName>
    </alternativeName>
</protein>
<dbReference type="InterPro" id="IPR011650">
    <property type="entry name" value="Peptidase_M20_dimer"/>
</dbReference>
<dbReference type="PROSITE" id="PS00759">
    <property type="entry name" value="ARGE_DAPE_CPG2_2"/>
    <property type="match status" value="1"/>
</dbReference>
<feature type="binding site" evidence="15">
    <location>
        <position position="107"/>
    </location>
    <ligand>
        <name>Zn(2+)</name>
        <dbReference type="ChEBI" id="CHEBI:29105"/>
        <label>2</label>
    </ligand>
</feature>
<dbReference type="RefSeq" id="WP_169947663.1">
    <property type="nucleotide sequence ID" value="NZ_CP053015.1"/>
</dbReference>
<comment type="function">
    <text evidence="15">Catalyzes the hydrolysis of N-succinyl-L,L-diaminopimelic acid (SDAP), forming succinate and LL-2,6-diaminopimelate (DAP), an intermediate involved in the bacterial biosynthesis of lysine and meso-diaminopimelic acid, an essential component of bacterial cell walls.</text>
</comment>
<proteinExistence type="inferred from homology"/>
<comment type="subunit">
    <text evidence="3 15">Homodimer.</text>
</comment>
<gene>
    <name evidence="15 17" type="primary">dapE</name>
    <name evidence="17" type="ORF">GV829_14080</name>
</gene>
<feature type="binding site" evidence="15">
    <location>
        <position position="76"/>
    </location>
    <ligand>
        <name>Zn(2+)</name>
        <dbReference type="ChEBI" id="CHEBI:29105"/>
        <label>1</label>
    </ligand>
</feature>
<dbReference type="PANTHER" id="PTHR43808">
    <property type="entry name" value="ACETYLORNITHINE DEACETYLASE"/>
    <property type="match status" value="1"/>
</dbReference>
<evidence type="ECO:0000256" key="6">
    <source>
        <dbReference type="ARBA" id="ARBA00022605"/>
    </source>
</evidence>
<dbReference type="GO" id="GO:0009014">
    <property type="term" value="F:succinyl-diaminopimelate desuccinylase activity"/>
    <property type="evidence" value="ECO:0007669"/>
    <property type="project" value="UniProtKB-UniRule"/>
</dbReference>
<feature type="binding site" evidence="15">
    <location>
        <position position="138"/>
    </location>
    <ligand>
        <name>Zn(2+)</name>
        <dbReference type="ChEBI" id="CHEBI:29105"/>
        <label>2</label>
    </ligand>
</feature>
<accession>A0A6M4AYI5</accession>
<evidence type="ECO:0000256" key="5">
    <source>
        <dbReference type="ARBA" id="ARBA00022391"/>
    </source>
</evidence>
<keyword evidence="7 15" id="KW-0479">Metal-binding</keyword>
<dbReference type="KEGG" id="slan:GV829_14080"/>
<evidence type="ECO:0000256" key="2">
    <source>
        <dbReference type="ARBA" id="ARBA00006746"/>
    </source>
</evidence>
<dbReference type="SUPFAM" id="SSF53187">
    <property type="entry name" value="Zn-dependent exopeptidases"/>
    <property type="match status" value="1"/>
</dbReference>
<evidence type="ECO:0000256" key="15">
    <source>
        <dbReference type="HAMAP-Rule" id="MF_01690"/>
    </source>
</evidence>
<feature type="binding site" evidence="15">
    <location>
        <position position="107"/>
    </location>
    <ligand>
        <name>Zn(2+)</name>
        <dbReference type="ChEBI" id="CHEBI:29105"/>
        <label>1</label>
    </ligand>
</feature>
<feature type="domain" description="Peptidase M20 dimerisation" evidence="16">
    <location>
        <begin position="179"/>
        <end position="285"/>
    </location>
</feature>
<keyword evidence="12 15" id="KW-0170">Cobalt</keyword>
<dbReference type="GO" id="GO:0008270">
    <property type="term" value="F:zinc ion binding"/>
    <property type="evidence" value="ECO:0007669"/>
    <property type="project" value="UniProtKB-UniRule"/>
</dbReference>
<feature type="binding site" evidence="15">
    <location>
        <position position="351"/>
    </location>
    <ligand>
        <name>Zn(2+)</name>
        <dbReference type="ChEBI" id="CHEBI:29105"/>
        <label>2</label>
    </ligand>
</feature>
<dbReference type="Gene3D" id="3.40.630.10">
    <property type="entry name" value="Zn peptidases"/>
    <property type="match status" value="2"/>
</dbReference>
<comment type="similarity">
    <text evidence="2 15">Belongs to the peptidase M20A family. DapE subfamily.</text>
</comment>
<evidence type="ECO:0000256" key="3">
    <source>
        <dbReference type="ARBA" id="ARBA00011738"/>
    </source>
</evidence>
<dbReference type="InterPro" id="IPR005941">
    <property type="entry name" value="DapE_proteobac"/>
</dbReference>
<evidence type="ECO:0000256" key="8">
    <source>
        <dbReference type="ARBA" id="ARBA00022801"/>
    </source>
</evidence>
<evidence type="ECO:0000313" key="18">
    <source>
        <dbReference type="Proteomes" id="UP000503018"/>
    </source>
</evidence>
<evidence type="ECO:0000313" key="17">
    <source>
        <dbReference type="EMBL" id="QJQ33420.1"/>
    </source>
</evidence>
<dbReference type="Pfam" id="PF01546">
    <property type="entry name" value="Peptidase_M20"/>
    <property type="match status" value="1"/>
</dbReference>
<dbReference type="GO" id="GO:0009089">
    <property type="term" value="P:lysine biosynthetic process via diaminopimelate"/>
    <property type="evidence" value="ECO:0007669"/>
    <property type="project" value="UniProtKB-UniRule"/>
</dbReference>
<keyword evidence="6 15" id="KW-0028">Amino-acid biosynthesis</keyword>
<dbReference type="NCBIfam" id="NF009557">
    <property type="entry name" value="PRK13009.1"/>
    <property type="match status" value="1"/>
</dbReference>
<evidence type="ECO:0000256" key="7">
    <source>
        <dbReference type="ARBA" id="ARBA00022723"/>
    </source>
</evidence>
<dbReference type="InterPro" id="IPR036264">
    <property type="entry name" value="Bact_exopeptidase_dim_dom"/>
</dbReference>
<evidence type="ECO:0000259" key="16">
    <source>
        <dbReference type="Pfam" id="PF07687"/>
    </source>
</evidence>
<keyword evidence="18" id="KW-1185">Reference proteome</keyword>
<name>A0A6M4AYI5_9SPHN</name>
<dbReference type="Proteomes" id="UP000503018">
    <property type="component" value="Chromosome"/>
</dbReference>
<dbReference type="GO" id="GO:0006526">
    <property type="term" value="P:L-arginine biosynthetic process"/>
    <property type="evidence" value="ECO:0007669"/>
    <property type="project" value="TreeGrafter"/>
</dbReference>
<evidence type="ECO:0000256" key="13">
    <source>
        <dbReference type="ARBA" id="ARBA00031891"/>
    </source>
</evidence>
<keyword evidence="8 15" id="KW-0378">Hydrolase</keyword>
<reference evidence="17 18" key="1">
    <citation type="submission" date="2020-01" db="EMBL/GenBank/DDBJ databases">
        <title>Sphingomonas sp. strain CSW-10.</title>
        <authorList>
            <person name="Chen W.-M."/>
        </authorList>
    </citation>
    <scope>NUCLEOTIDE SEQUENCE [LARGE SCALE GENOMIC DNA]</scope>
    <source>
        <strain evidence="17 18">CSW-10</strain>
    </source>
</reference>
<keyword evidence="11 15" id="KW-0457">Lysine biosynthesis</keyword>
<comment type="cofactor">
    <cofactor evidence="15">
        <name>Zn(2+)</name>
        <dbReference type="ChEBI" id="CHEBI:29105"/>
    </cofactor>
    <cofactor evidence="15">
        <name>Co(2+)</name>
        <dbReference type="ChEBI" id="CHEBI:48828"/>
    </cofactor>
    <text evidence="15">Binds 2 Zn(2+) or Co(2+) ions per subunit.</text>
</comment>
<evidence type="ECO:0000256" key="1">
    <source>
        <dbReference type="ARBA" id="ARBA00005130"/>
    </source>
</evidence>
<evidence type="ECO:0000256" key="12">
    <source>
        <dbReference type="ARBA" id="ARBA00023285"/>
    </source>
</evidence>
<dbReference type="InterPro" id="IPR002933">
    <property type="entry name" value="Peptidase_M20"/>
</dbReference>
<sequence length="379" mass="39877">MASLSPLDPVALAQSLIAAPSVTPATGAVFDVLESALVPLGFAVERFIDGEAPDGPVENLLAVRGGSGKHLGFAGHLDVVPPGEGWTTGAFEPRIHGELLYGRGAVDMKGSIAAFVAAASAVPADAGTLSLIITGDEEGPAEHGTRALMRHMEVRGVTPDMLLVGEPTSVNRLGDMLKIGRRGSVNIWISVPGKEGHVAYPHLADNPIPRLIRILARIDAITLDHGNALFQPSNIEVTNLHVGNPATNVIPPVAEARLSIRFNDEQRGENLAAMITALVQEEAPDATVTAKISGEAFRTRPGPWVDLVAGAIRDVTGLEPDRSTTGGTSDARFLHVLAPIVEFGLCNATMHKRDEAVAIPDLHALTAIYRTVIERGLAK</sequence>
<dbReference type="Pfam" id="PF07687">
    <property type="entry name" value="M20_dimer"/>
    <property type="match status" value="1"/>
</dbReference>
<dbReference type="EC" id="3.5.1.18" evidence="4 15"/>
<dbReference type="UniPathway" id="UPA00034">
    <property type="reaction ID" value="UER00021"/>
</dbReference>
<keyword evidence="9 15" id="KW-0862">Zinc</keyword>
<evidence type="ECO:0000256" key="10">
    <source>
        <dbReference type="ARBA" id="ARBA00022915"/>
    </source>
</evidence>
<evidence type="ECO:0000256" key="14">
    <source>
        <dbReference type="ARBA" id="ARBA00051301"/>
    </source>
</evidence>
<feature type="binding site" evidence="15">
    <location>
        <position position="166"/>
    </location>
    <ligand>
        <name>Zn(2+)</name>
        <dbReference type="ChEBI" id="CHEBI:29105"/>
        <label>1</label>
    </ligand>
</feature>
<dbReference type="InterPro" id="IPR050072">
    <property type="entry name" value="Peptidase_M20A"/>
</dbReference>
<dbReference type="PANTHER" id="PTHR43808:SF31">
    <property type="entry name" value="N-ACETYL-L-CITRULLINE DEACETYLASE"/>
    <property type="match status" value="1"/>
</dbReference>
<dbReference type="SUPFAM" id="SSF55031">
    <property type="entry name" value="Bacterial exopeptidase dimerisation domain"/>
    <property type="match status" value="1"/>
</dbReference>
<organism evidence="17 18">
    <name type="scientific">Sphingomonas lacunae</name>
    <dbReference type="NCBI Taxonomy" id="2698828"/>
    <lineage>
        <taxon>Bacteria</taxon>
        <taxon>Pseudomonadati</taxon>
        <taxon>Pseudomonadota</taxon>
        <taxon>Alphaproteobacteria</taxon>
        <taxon>Sphingomonadales</taxon>
        <taxon>Sphingomonadaceae</taxon>
        <taxon>Sphingomonas</taxon>
    </lineage>
</organism>
<comment type="pathway">
    <text evidence="1 15">Amino-acid biosynthesis; L-lysine biosynthesis via DAP pathway; LL-2,6-diaminopimelate from (S)-tetrahydrodipicolinate (succinylase route): step 3/3.</text>
</comment>
<dbReference type="PROSITE" id="PS00758">
    <property type="entry name" value="ARGE_DAPE_CPG2_1"/>
    <property type="match status" value="1"/>
</dbReference>
<dbReference type="GO" id="GO:0050897">
    <property type="term" value="F:cobalt ion binding"/>
    <property type="evidence" value="ECO:0007669"/>
    <property type="project" value="UniProtKB-UniRule"/>
</dbReference>
<evidence type="ECO:0000256" key="9">
    <source>
        <dbReference type="ARBA" id="ARBA00022833"/>
    </source>
</evidence>
<dbReference type="AlphaFoldDB" id="A0A6M4AYI5"/>
<evidence type="ECO:0000256" key="4">
    <source>
        <dbReference type="ARBA" id="ARBA00011921"/>
    </source>
</evidence>
<evidence type="ECO:0000256" key="11">
    <source>
        <dbReference type="ARBA" id="ARBA00023154"/>
    </source>
</evidence>
<feature type="active site" evidence="15">
    <location>
        <position position="78"/>
    </location>
</feature>